<dbReference type="STRING" id="1547922.ISF6_3598"/>
<protein>
    <recommendedName>
        <fullName evidence="3">histidine kinase</fullName>
        <ecNumber evidence="3">2.7.13.3</ecNumber>
    </recommendedName>
</protein>
<keyword evidence="13" id="KW-1185">Reference proteome</keyword>
<dbReference type="SMART" id="SM00388">
    <property type="entry name" value="HisKA"/>
    <property type="match status" value="1"/>
</dbReference>
<dbReference type="Proteomes" id="UP000037660">
    <property type="component" value="Unassembled WGS sequence"/>
</dbReference>
<evidence type="ECO:0000259" key="10">
    <source>
        <dbReference type="PROSITE" id="PS50113"/>
    </source>
</evidence>
<reference evidence="13" key="1">
    <citation type="submission" date="2015-07" db="EMBL/GenBank/DDBJ databases">
        <title>Discovery of a poly(ethylene terephthalate assimilation.</title>
        <authorList>
            <person name="Yoshida S."/>
            <person name="Hiraga K."/>
            <person name="Takehana T."/>
            <person name="Taniguchi I."/>
            <person name="Yamaji H."/>
            <person name="Maeda Y."/>
            <person name="Toyohara K."/>
            <person name="Miyamoto K."/>
            <person name="Kimura Y."/>
            <person name="Oda K."/>
        </authorList>
    </citation>
    <scope>NUCLEOTIDE SEQUENCE [LARGE SCALE GENOMIC DNA]</scope>
    <source>
        <strain evidence="13">NBRC 110686 / TISTR 2288 / 201-F6</strain>
    </source>
</reference>
<dbReference type="PANTHER" id="PTHR42878:SF15">
    <property type="entry name" value="BACTERIOPHYTOCHROME"/>
    <property type="match status" value="1"/>
</dbReference>
<dbReference type="FunFam" id="3.30.565.10:FF:000006">
    <property type="entry name" value="Sensor histidine kinase WalK"/>
    <property type="match status" value="1"/>
</dbReference>
<dbReference type="InterPro" id="IPR003594">
    <property type="entry name" value="HATPase_dom"/>
</dbReference>
<keyword evidence="4" id="KW-0597">Phosphoprotein</keyword>
<proteinExistence type="predicted"/>
<dbReference type="InterPro" id="IPR001610">
    <property type="entry name" value="PAC"/>
</dbReference>
<dbReference type="InterPro" id="IPR000700">
    <property type="entry name" value="PAS-assoc_C"/>
</dbReference>
<evidence type="ECO:0000256" key="8">
    <source>
        <dbReference type="SAM" id="MobiDB-lite"/>
    </source>
</evidence>
<dbReference type="SUPFAM" id="SSF55874">
    <property type="entry name" value="ATPase domain of HSP90 chaperone/DNA topoisomerase II/histidine kinase"/>
    <property type="match status" value="1"/>
</dbReference>
<name>A0A0K8P4S2_PISS1</name>
<dbReference type="Gene3D" id="3.30.450.20">
    <property type="entry name" value="PAS domain"/>
    <property type="match status" value="3"/>
</dbReference>
<dbReference type="InterPro" id="IPR003661">
    <property type="entry name" value="HisK_dim/P_dom"/>
</dbReference>
<evidence type="ECO:0000313" key="12">
    <source>
        <dbReference type="EMBL" id="GAP37653.1"/>
    </source>
</evidence>
<dbReference type="SUPFAM" id="SSF47384">
    <property type="entry name" value="Homodimeric domain of signal transducing histidine kinase"/>
    <property type="match status" value="1"/>
</dbReference>
<dbReference type="FunFam" id="1.10.287.130:FF:000070">
    <property type="entry name" value="Histidine kinase sensor protein"/>
    <property type="match status" value="1"/>
</dbReference>
<dbReference type="InterPro" id="IPR000014">
    <property type="entry name" value="PAS"/>
</dbReference>
<dbReference type="Pfam" id="PF00512">
    <property type="entry name" value="HisKA"/>
    <property type="match status" value="1"/>
</dbReference>
<dbReference type="Pfam" id="PF08448">
    <property type="entry name" value="PAS_4"/>
    <property type="match status" value="1"/>
</dbReference>
<dbReference type="GO" id="GO:0007234">
    <property type="term" value="P:osmosensory signaling via phosphorelay pathway"/>
    <property type="evidence" value="ECO:0007669"/>
    <property type="project" value="TreeGrafter"/>
</dbReference>
<dbReference type="CDD" id="cd18773">
    <property type="entry name" value="PDC1_HK_sensor"/>
    <property type="match status" value="1"/>
</dbReference>
<dbReference type="InterPro" id="IPR004358">
    <property type="entry name" value="Sig_transdc_His_kin-like_C"/>
</dbReference>
<dbReference type="InterPro" id="IPR003660">
    <property type="entry name" value="HAMP_dom"/>
</dbReference>
<dbReference type="PRINTS" id="PR00344">
    <property type="entry name" value="BCTRLSENSOR"/>
</dbReference>
<dbReference type="InterPro" id="IPR036890">
    <property type="entry name" value="HATPase_C_sf"/>
</dbReference>
<dbReference type="SUPFAM" id="SSF55785">
    <property type="entry name" value="PYP-like sensor domain (PAS domain)"/>
    <property type="match status" value="2"/>
</dbReference>
<evidence type="ECO:0000256" key="4">
    <source>
        <dbReference type="ARBA" id="ARBA00022553"/>
    </source>
</evidence>
<dbReference type="PROSITE" id="PS50113">
    <property type="entry name" value="PAC"/>
    <property type="match status" value="1"/>
</dbReference>
<dbReference type="Gene3D" id="2.10.70.100">
    <property type="match status" value="1"/>
</dbReference>
<dbReference type="PROSITE" id="PS50109">
    <property type="entry name" value="HIS_KIN"/>
    <property type="match status" value="1"/>
</dbReference>
<dbReference type="GO" id="GO:0000155">
    <property type="term" value="F:phosphorelay sensor kinase activity"/>
    <property type="evidence" value="ECO:0007669"/>
    <property type="project" value="InterPro"/>
</dbReference>
<dbReference type="SMART" id="SM00387">
    <property type="entry name" value="HATPase_c"/>
    <property type="match status" value="1"/>
</dbReference>
<dbReference type="InterPro" id="IPR050351">
    <property type="entry name" value="BphY/WalK/GraS-like"/>
</dbReference>
<dbReference type="CDD" id="cd00130">
    <property type="entry name" value="PAS"/>
    <property type="match status" value="1"/>
</dbReference>
<organism evidence="12 13">
    <name type="scientific">Piscinibacter sakaiensis</name>
    <name type="common">Ideonella sakaiensis</name>
    <dbReference type="NCBI Taxonomy" id="1547922"/>
    <lineage>
        <taxon>Bacteria</taxon>
        <taxon>Pseudomonadati</taxon>
        <taxon>Pseudomonadota</taxon>
        <taxon>Betaproteobacteria</taxon>
        <taxon>Burkholderiales</taxon>
        <taxon>Sphaerotilaceae</taxon>
        <taxon>Piscinibacter</taxon>
    </lineage>
</organism>
<feature type="domain" description="Histidine kinase" evidence="9">
    <location>
        <begin position="658"/>
        <end position="872"/>
    </location>
</feature>
<evidence type="ECO:0000313" key="13">
    <source>
        <dbReference type="Proteomes" id="UP000037660"/>
    </source>
</evidence>
<dbReference type="InterPro" id="IPR005467">
    <property type="entry name" value="His_kinase_dom"/>
</dbReference>
<dbReference type="InterPro" id="IPR013655">
    <property type="entry name" value="PAS_fold_3"/>
</dbReference>
<evidence type="ECO:0000259" key="9">
    <source>
        <dbReference type="PROSITE" id="PS50109"/>
    </source>
</evidence>
<feature type="domain" description="HAMP" evidence="11">
    <location>
        <begin position="317"/>
        <end position="371"/>
    </location>
</feature>
<dbReference type="PANTHER" id="PTHR42878">
    <property type="entry name" value="TWO-COMPONENT HISTIDINE KINASE"/>
    <property type="match status" value="1"/>
</dbReference>
<evidence type="ECO:0000256" key="2">
    <source>
        <dbReference type="ARBA" id="ARBA00004429"/>
    </source>
</evidence>
<feature type="domain" description="PAC" evidence="10">
    <location>
        <begin position="578"/>
        <end position="629"/>
    </location>
</feature>
<evidence type="ECO:0000256" key="1">
    <source>
        <dbReference type="ARBA" id="ARBA00000085"/>
    </source>
</evidence>
<evidence type="ECO:0000259" key="11">
    <source>
        <dbReference type="PROSITE" id="PS50885"/>
    </source>
</evidence>
<evidence type="ECO:0000256" key="6">
    <source>
        <dbReference type="ARBA" id="ARBA00022777"/>
    </source>
</evidence>
<reference evidence="12 13" key="2">
    <citation type="journal article" date="2016" name="Science">
        <title>A bacterium that degrades and assimilates poly(ethylene terephthalate).</title>
        <authorList>
            <person name="Yoshida S."/>
            <person name="Hiraga K."/>
            <person name="Takehana T."/>
            <person name="Taniguchi I."/>
            <person name="Yamaji H."/>
            <person name="Maeda Y."/>
            <person name="Toyohara K."/>
            <person name="Miyamoto K."/>
            <person name="Kimura Y."/>
            <person name="Oda K."/>
        </authorList>
    </citation>
    <scope>NUCLEOTIDE SEQUENCE [LARGE SCALE GENOMIC DNA]</scope>
    <source>
        <strain evidence="13">NBRC 110686 / TISTR 2288 / 201-F6</strain>
    </source>
</reference>
<accession>A0A0K8P4S2</accession>
<keyword evidence="7" id="KW-0472">Membrane</keyword>
<dbReference type="PROSITE" id="PS50885">
    <property type="entry name" value="HAMP"/>
    <property type="match status" value="1"/>
</dbReference>
<dbReference type="Pfam" id="PF08447">
    <property type="entry name" value="PAS_3"/>
    <property type="match status" value="1"/>
</dbReference>
<comment type="subcellular location">
    <subcellularLocation>
        <location evidence="2">Cell inner membrane</location>
        <topology evidence="2">Multi-pass membrane protein</topology>
    </subcellularLocation>
</comment>
<dbReference type="Gene3D" id="1.10.287.130">
    <property type="match status" value="1"/>
</dbReference>
<dbReference type="InterPro" id="IPR036097">
    <property type="entry name" value="HisK_dim/P_sf"/>
</dbReference>
<dbReference type="InterPro" id="IPR035965">
    <property type="entry name" value="PAS-like_dom_sf"/>
</dbReference>
<evidence type="ECO:0000256" key="3">
    <source>
        <dbReference type="ARBA" id="ARBA00012438"/>
    </source>
</evidence>
<sequence>MLNPRRSLRARFALMLGGCGLAFALGTALVVDRYERGQLVETHGQAMRREALLVARSLTLALQERLQQLQAVAALPTVASGLMETADLRMLLESLRAQQPALAWVGVVDGAGRIAVATNGLLEGQPVPDAAGYREAWHQPWIGGRRPAGALSEHLGLSAGREPLLIDLGVPLRDLQAQPFGVLVAALRWEWLEAQFQAIDRHDGRLPGSSAVVLDRSDRVLLGPPARLDRPLALPADALDALRGGAAPRVLAWNGEGEFLTTAARDTLADEVAALTVVVRQPVAQAFAAADALRGRLLWGGLGAAAAFALLSIWLAGRVARPVQALAAEAAGVVQGRAPAFEALAPRRADEVAELAAQLQALHLALERRVAEQRQASERFRGLFESTPLAVVFVVDGRVRLVNDACRALFGVDDAASLVGRDALALVEPADRERLRSAYADWLAEAPLRALPPVDVRIRRRGGEPALAEATAMALDARHGEGGVQVLLRDVTEERRARALLAEREEQLLRTSRLARVGGWQFDLRSGEGRWTDELARIYERPPLPVPSPQEALACFHGEARATLAAAVQAAQRHGRPYDLELPIELPSGSRKWVRAQGYPVLEDGRVVRLEGVTQDVTERRAAQDALQALNAELERRVAARTAELQAANEELDAFAYAVSHDLRAPLRAMSGFSAALVEDHGDRLDAEARGYLEHIVQGAQRMGGLIDGLLRLSRTVRGELHAETVDLSRLAERAVAELRRQEPQRAVAVEIEPGLQVVGDPRMLDAVMVNLVGNAWKYSAGAAAAHIRVHAETRGDARWFCIEDNGAGFDMAHAGRLFKAFARLHRQDEFPGMGIGLATVQRVIHRHGGRLEAEGRPGEGATFRFTLPPRPPAAETENPGP</sequence>
<dbReference type="SMART" id="SM00091">
    <property type="entry name" value="PAS"/>
    <property type="match status" value="1"/>
</dbReference>
<dbReference type="Gene3D" id="6.10.340.10">
    <property type="match status" value="1"/>
</dbReference>
<dbReference type="EMBL" id="BBYR01000053">
    <property type="protein sequence ID" value="GAP37653.1"/>
    <property type="molecule type" value="Genomic_DNA"/>
</dbReference>
<dbReference type="Gene3D" id="3.30.565.10">
    <property type="entry name" value="Histidine kinase-like ATPase, C-terminal domain"/>
    <property type="match status" value="1"/>
</dbReference>
<dbReference type="SMART" id="SM00086">
    <property type="entry name" value="PAC"/>
    <property type="match status" value="3"/>
</dbReference>
<dbReference type="NCBIfam" id="TIGR00229">
    <property type="entry name" value="sensory_box"/>
    <property type="match status" value="1"/>
</dbReference>
<dbReference type="AlphaFoldDB" id="A0A0K8P4S2"/>
<dbReference type="GO" id="GO:0000156">
    <property type="term" value="F:phosphorelay response regulator activity"/>
    <property type="evidence" value="ECO:0007669"/>
    <property type="project" value="TreeGrafter"/>
</dbReference>
<dbReference type="GO" id="GO:0005886">
    <property type="term" value="C:plasma membrane"/>
    <property type="evidence" value="ECO:0007669"/>
    <property type="project" value="UniProtKB-SubCell"/>
</dbReference>
<keyword evidence="5" id="KW-0808">Transferase</keyword>
<keyword evidence="6 12" id="KW-0418">Kinase</keyword>
<feature type="region of interest" description="Disordered" evidence="8">
    <location>
        <begin position="850"/>
        <end position="882"/>
    </location>
</feature>
<dbReference type="CDD" id="cd00082">
    <property type="entry name" value="HisKA"/>
    <property type="match status" value="1"/>
</dbReference>
<comment type="caution">
    <text evidence="12">The sequence shown here is derived from an EMBL/GenBank/DDBJ whole genome shotgun (WGS) entry which is preliminary data.</text>
</comment>
<comment type="catalytic activity">
    <reaction evidence="1">
        <text>ATP + protein L-histidine = ADP + protein N-phospho-L-histidine.</text>
        <dbReference type="EC" id="2.7.13.3"/>
    </reaction>
</comment>
<dbReference type="Pfam" id="PF02518">
    <property type="entry name" value="HATPase_c"/>
    <property type="match status" value="1"/>
</dbReference>
<evidence type="ECO:0000256" key="7">
    <source>
        <dbReference type="ARBA" id="ARBA00023136"/>
    </source>
</evidence>
<dbReference type="GO" id="GO:0030295">
    <property type="term" value="F:protein kinase activator activity"/>
    <property type="evidence" value="ECO:0007669"/>
    <property type="project" value="TreeGrafter"/>
</dbReference>
<gene>
    <name evidence="12" type="ORF">ISF6_3598</name>
</gene>
<evidence type="ECO:0000256" key="5">
    <source>
        <dbReference type="ARBA" id="ARBA00022679"/>
    </source>
</evidence>
<dbReference type="InterPro" id="IPR013656">
    <property type="entry name" value="PAS_4"/>
</dbReference>
<dbReference type="EC" id="2.7.13.3" evidence="3"/>